<dbReference type="STRING" id="670386.D3BJF4"/>
<accession>D3BJF4</accession>
<evidence type="ECO:0000256" key="6">
    <source>
        <dbReference type="ARBA" id="ARBA00023010"/>
    </source>
</evidence>
<dbReference type="GeneID" id="31364159"/>
<dbReference type="RefSeq" id="XP_020430162.1">
    <property type="nucleotide sequence ID" value="XM_020579487.1"/>
</dbReference>
<keyword evidence="3" id="KW-0813">Transport</keyword>
<comment type="subcellular location">
    <subcellularLocation>
        <location evidence="1">Mitochondrion inner membrane</location>
        <topology evidence="1">Peripheral membrane protein</topology>
    </subcellularLocation>
</comment>
<dbReference type="PANTHER" id="PTHR12388">
    <property type="entry name" value="MITOCHONDRIA ASSOCIATED GRANULOCYTE MACROPHAGE CSF SIGNALING MOLECULE"/>
    <property type="match status" value="1"/>
</dbReference>
<dbReference type="Pfam" id="PF03656">
    <property type="entry name" value="Pam16"/>
    <property type="match status" value="1"/>
</dbReference>
<name>D3BJF4_HETP5</name>
<keyword evidence="4" id="KW-0999">Mitochondrion inner membrane</keyword>
<dbReference type="GO" id="GO:0005744">
    <property type="term" value="C:TIM23 mitochondrial import inner membrane translocase complex"/>
    <property type="evidence" value="ECO:0007669"/>
    <property type="project" value="InterPro"/>
</dbReference>
<evidence type="ECO:0000256" key="2">
    <source>
        <dbReference type="ARBA" id="ARBA00008817"/>
    </source>
</evidence>
<proteinExistence type="inferred from homology"/>
<dbReference type="InterPro" id="IPR005341">
    <property type="entry name" value="Tim16"/>
</dbReference>
<organism evidence="9 10">
    <name type="scientific">Heterostelium pallidum (strain ATCC 26659 / Pp 5 / PN500)</name>
    <name type="common">Cellular slime mold</name>
    <name type="synonym">Polysphondylium pallidum</name>
    <dbReference type="NCBI Taxonomy" id="670386"/>
    <lineage>
        <taxon>Eukaryota</taxon>
        <taxon>Amoebozoa</taxon>
        <taxon>Evosea</taxon>
        <taxon>Eumycetozoa</taxon>
        <taxon>Dictyostelia</taxon>
        <taxon>Acytosteliales</taxon>
        <taxon>Acytosteliaceae</taxon>
        <taxon>Heterostelium</taxon>
    </lineage>
</organism>
<dbReference type="InterPro" id="IPR036869">
    <property type="entry name" value="J_dom_sf"/>
</dbReference>
<evidence type="ECO:0000256" key="3">
    <source>
        <dbReference type="ARBA" id="ARBA00022448"/>
    </source>
</evidence>
<dbReference type="InParanoid" id="D3BJF4"/>
<comment type="caution">
    <text evidence="9">The sequence shown here is derived from an EMBL/GenBank/DDBJ whole genome shotgun (WGS) entry which is preliminary data.</text>
</comment>
<sequence length="110" mass="11787">MIDLDVLKIFANLLITTGTVFVRSLSLAYKQAIARAESTGAKTASDFAKSESFSGTMTPIEAKKILGLDNRHAVLLDLNNPEDGGSKFIQNKVIGAKSCLEEAIKSGKEI</sequence>
<reference evidence="9 10" key="1">
    <citation type="journal article" date="2011" name="Genome Res.">
        <title>Phylogeny-wide analysis of social amoeba genomes highlights ancient origins for complex intercellular communication.</title>
        <authorList>
            <person name="Heidel A.J."/>
            <person name="Lawal H.M."/>
            <person name="Felder M."/>
            <person name="Schilde C."/>
            <person name="Helps N.R."/>
            <person name="Tunggal B."/>
            <person name="Rivero F."/>
            <person name="John U."/>
            <person name="Schleicher M."/>
            <person name="Eichinger L."/>
            <person name="Platzer M."/>
            <person name="Noegel A.A."/>
            <person name="Schaap P."/>
            <person name="Gloeckner G."/>
        </authorList>
    </citation>
    <scope>NUCLEOTIDE SEQUENCE [LARGE SCALE GENOMIC DNA]</scope>
    <source>
        <strain evidence="10">ATCC 26659 / Pp 5 / PN500</strain>
    </source>
</reference>
<protein>
    <submittedName>
        <fullName evidence="9">Presequence translocated-associated motor subunit</fullName>
    </submittedName>
</protein>
<dbReference type="EMBL" id="ADBJ01000038">
    <property type="protein sequence ID" value="EFA78034.1"/>
    <property type="molecule type" value="Genomic_DNA"/>
</dbReference>
<keyword evidence="5" id="KW-0653">Protein transport</keyword>
<evidence type="ECO:0000256" key="4">
    <source>
        <dbReference type="ARBA" id="ARBA00022792"/>
    </source>
</evidence>
<dbReference type="GO" id="GO:0030150">
    <property type="term" value="P:protein import into mitochondrial matrix"/>
    <property type="evidence" value="ECO:0007669"/>
    <property type="project" value="InterPro"/>
</dbReference>
<comment type="similarity">
    <text evidence="2">Belongs to the TIM16/PAM16 family.</text>
</comment>
<dbReference type="Proteomes" id="UP000001396">
    <property type="component" value="Unassembled WGS sequence"/>
</dbReference>
<dbReference type="Gene3D" id="1.10.287.110">
    <property type="entry name" value="DnaJ domain"/>
    <property type="match status" value="1"/>
</dbReference>
<evidence type="ECO:0000313" key="9">
    <source>
        <dbReference type="EMBL" id="EFA78034.1"/>
    </source>
</evidence>
<dbReference type="PANTHER" id="PTHR12388:SF0">
    <property type="entry name" value="MITOCHONDRIAL IMPORT INNER MEMBRANE TRANSLOCASE SUBUNIT TIM16"/>
    <property type="match status" value="1"/>
</dbReference>
<evidence type="ECO:0000256" key="8">
    <source>
        <dbReference type="ARBA" id="ARBA00023136"/>
    </source>
</evidence>
<evidence type="ECO:0000256" key="5">
    <source>
        <dbReference type="ARBA" id="ARBA00022927"/>
    </source>
</evidence>
<evidence type="ECO:0000256" key="1">
    <source>
        <dbReference type="ARBA" id="ARBA00004637"/>
    </source>
</evidence>
<dbReference type="FunCoup" id="D3BJF4">
    <property type="interactions" value="57"/>
</dbReference>
<evidence type="ECO:0000256" key="7">
    <source>
        <dbReference type="ARBA" id="ARBA00023128"/>
    </source>
</evidence>
<keyword evidence="8" id="KW-0472">Membrane</keyword>
<keyword evidence="7" id="KW-0496">Mitochondrion</keyword>
<gene>
    <name evidence="9" type="primary">timm16</name>
    <name evidence="9" type="ORF">PPL_08680</name>
</gene>
<dbReference type="OMA" id="MAYKQAI"/>
<dbReference type="AlphaFoldDB" id="D3BJF4"/>
<evidence type="ECO:0000313" key="10">
    <source>
        <dbReference type="Proteomes" id="UP000001396"/>
    </source>
</evidence>
<keyword evidence="10" id="KW-1185">Reference proteome</keyword>
<keyword evidence="6" id="KW-0811">Translocation</keyword>